<dbReference type="InterPro" id="IPR035920">
    <property type="entry name" value="YhbY-like_sf"/>
</dbReference>
<organism evidence="4 5">
    <name type="scientific">Gynuella sunshinyii YC6258</name>
    <dbReference type="NCBI Taxonomy" id="1445510"/>
    <lineage>
        <taxon>Bacteria</taxon>
        <taxon>Pseudomonadati</taxon>
        <taxon>Pseudomonadota</taxon>
        <taxon>Gammaproteobacteria</taxon>
        <taxon>Oceanospirillales</taxon>
        <taxon>Saccharospirillaceae</taxon>
        <taxon>Gynuella</taxon>
    </lineage>
</organism>
<keyword evidence="1 2" id="KW-0694">RNA-binding</keyword>
<dbReference type="InterPro" id="IPR001890">
    <property type="entry name" value="RNA-binding_CRM"/>
</dbReference>
<dbReference type="RefSeq" id="WP_044620375.1">
    <property type="nucleotide sequence ID" value="NZ_CP007142.1"/>
</dbReference>
<dbReference type="PANTHER" id="PTHR40065:SF3">
    <property type="entry name" value="RNA-BINDING PROTEIN YHBY"/>
    <property type="match status" value="1"/>
</dbReference>
<feature type="domain" description="CRM" evidence="3">
    <location>
        <begin position="1"/>
        <end position="97"/>
    </location>
</feature>
<dbReference type="GO" id="GO:0005840">
    <property type="term" value="C:ribosome"/>
    <property type="evidence" value="ECO:0007669"/>
    <property type="project" value="UniProtKB-KW"/>
</dbReference>
<dbReference type="NCBIfam" id="TIGR00253">
    <property type="entry name" value="RNA_bind_YhbY"/>
    <property type="match status" value="1"/>
</dbReference>
<evidence type="ECO:0000259" key="3">
    <source>
        <dbReference type="PROSITE" id="PS51295"/>
    </source>
</evidence>
<dbReference type="EMBL" id="CP007142">
    <property type="protein sequence ID" value="AJQ97285.1"/>
    <property type="molecule type" value="Genomic_DNA"/>
</dbReference>
<dbReference type="AlphaFoldDB" id="A0A0C5VD93"/>
<dbReference type="KEGG" id="gsn:YC6258_05255"/>
<dbReference type="STRING" id="1445510.YC6258_05255"/>
<dbReference type="InterPro" id="IPR051925">
    <property type="entry name" value="RNA-binding_domain"/>
</dbReference>
<dbReference type="SMART" id="SM01103">
    <property type="entry name" value="CRS1_YhbY"/>
    <property type="match status" value="1"/>
</dbReference>
<gene>
    <name evidence="4" type="ORF">YC6258_05255</name>
</gene>
<dbReference type="Pfam" id="PF01985">
    <property type="entry name" value="CRS1_YhbY"/>
    <property type="match status" value="1"/>
</dbReference>
<dbReference type="PATRIC" id="fig|1445510.3.peg.5217"/>
<dbReference type="SUPFAM" id="SSF75471">
    <property type="entry name" value="YhbY-like"/>
    <property type="match status" value="1"/>
</dbReference>
<reference evidence="4 5" key="1">
    <citation type="submission" date="2014-01" db="EMBL/GenBank/DDBJ databases">
        <title>Full genme sequencing of cellulolytic bacterium Gynuella sunshinyii YC6258T gen. nov., sp. nov.</title>
        <authorList>
            <person name="Khan H."/>
            <person name="Chung E.J."/>
            <person name="Chung Y.R."/>
        </authorList>
    </citation>
    <scope>NUCLEOTIDE SEQUENCE [LARGE SCALE GENOMIC DNA]</scope>
    <source>
        <strain evidence="4 5">YC6258</strain>
    </source>
</reference>
<evidence type="ECO:0000313" key="5">
    <source>
        <dbReference type="Proteomes" id="UP000032266"/>
    </source>
</evidence>
<evidence type="ECO:0000313" key="4">
    <source>
        <dbReference type="EMBL" id="AJQ97285.1"/>
    </source>
</evidence>
<keyword evidence="5" id="KW-1185">Reference proteome</keyword>
<dbReference type="PANTHER" id="PTHR40065">
    <property type="entry name" value="RNA-BINDING PROTEIN YHBY"/>
    <property type="match status" value="1"/>
</dbReference>
<keyword evidence="4" id="KW-0689">Ribosomal protein</keyword>
<evidence type="ECO:0000256" key="1">
    <source>
        <dbReference type="ARBA" id="ARBA00022884"/>
    </source>
</evidence>
<dbReference type="Gene3D" id="3.30.110.60">
    <property type="entry name" value="YhbY-like"/>
    <property type="match status" value="1"/>
</dbReference>
<evidence type="ECO:0000256" key="2">
    <source>
        <dbReference type="PROSITE-ProRule" id="PRU00626"/>
    </source>
</evidence>
<proteinExistence type="predicted"/>
<dbReference type="PROSITE" id="PS51295">
    <property type="entry name" value="CRM"/>
    <property type="match status" value="1"/>
</dbReference>
<sequence length="103" mass="11448">MNLTAEQKKFYRGISHHLNPVVTVAGNGLTDTVLAEIDRALEDHELIKVKVSVGDRDLRAEVIKQICTATRATLVFTIGNVALLLRKARKPNAKLSNLVRFKN</sequence>
<accession>A0A0C5VD93</accession>
<dbReference type="GO" id="GO:0003723">
    <property type="term" value="F:RNA binding"/>
    <property type="evidence" value="ECO:0007669"/>
    <property type="project" value="UniProtKB-UniRule"/>
</dbReference>
<dbReference type="InterPro" id="IPR017924">
    <property type="entry name" value="RNA-binding_YhbY"/>
</dbReference>
<dbReference type="Proteomes" id="UP000032266">
    <property type="component" value="Chromosome"/>
</dbReference>
<dbReference type="OrthoDB" id="9797519at2"/>
<name>A0A0C5VD93_9GAMM</name>
<keyword evidence="4" id="KW-0687">Ribonucleoprotein</keyword>
<dbReference type="HOGENOM" id="CLU_095994_2_1_6"/>
<protein>
    <submittedName>
        <fullName evidence="4">Putative RNA-binding protein containing KH domain, possibly ribosomal protein</fullName>
    </submittedName>
</protein>